<comment type="subcellular location">
    <subcellularLocation>
        <location evidence="1">Cell membrane</location>
        <topology evidence="1">Multi-pass membrane protein</topology>
    </subcellularLocation>
</comment>
<dbReference type="Pfam" id="PF13520">
    <property type="entry name" value="AA_permease_2"/>
    <property type="match status" value="1"/>
</dbReference>
<keyword evidence="5 7" id="KW-1133">Transmembrane helix</keyword>
<feature type="transmembrane region" description="Helical" evidence="7">
    <location>
        <begin position="473"/>
        <end position="491"/>
    </location>
</feature>
<evidence type="ECO:0000256" key="5">
    <source>
        <dbReference type="ARBA" id="ARBA00022989"/>
    </source>
</evidence>
<dbReference type="PIRSF" id="PIRSF006060">
    <property type="entry name" value="AA_transporter"/>
    <property type="match status" value="1"/>
</dbReference>
<evidence type="ECO:0000256" key="2">
    <source>
        <dbReference type="ARBA" id="ARBA00022448"/>
    </source>
</evidence>
<feature type="transmembrane region" description="Helical" evidence="7">
    <location>
        <begin position="319"/>
        <end position="342"/>
    </location>
</feature>
<dbReference type="GO" id="GO:0022857">
    <property type="term" value="F:transmembrane transporter activity"/>
    <property type="evidence" value="ECO:0007669"/>
    <property type="project" value="InterPro"/>
</dbReference>
<dbReference type="PANTHER" id="PTHR42770:SF15">
    <property type="entry name" value="GLUTAMATE_GAMMA-AMINOBUTYRATE ANTIPORTER-RELATED"/>
    <property type="match status" value="1"/>
</dbReference>
<dbReference type="InterPro" id="IPR002293">
    <property type="entry name" value="AA/rel_permease1"/>
</dbReference>
<evidence type="ECO:0000256" key="1">
    <source>
        <dbReference type="ARBA" id="ARBA00004651"/>
    </source>
</evidence>
<dbReference type="PANTHER" id="PTHR42770">
    <property type="entry name" value="AMINO ACID TRANSPORTER-RELATED"/>
    <property type="match status" value="1"/>
</dbReference>
<dbReference type="Gene3D" id="1.20.1740.10">
    <property type="entry name" value="Amino acid/polyamine transporter I"/>
    <property type="match status" value="1"/>
</dbReference>
<feature type="transmembrane region" description="Helical" evidence="7">
    <location>
        <begin position="369"/>
        <end position="388"/>
    </location>
</feature>
<organism evidence="8 9">
    <name type="scientific">Candidatus Cellulosilyticum pullistercoris</name>
    <dbReference type="NCBI Taxonomy" id="2838521"/>
    <lineage>
        <taxon>Bacteria</taxon>
        <taxon>Bacillati</taxon>
        <taxon>Bacillota</taxon>
        <taxon>Clostridia</taxon>
        <taxon>Lachnospirales</taxon>
        <taxon>Cellulosilyticaceae</taxon>
        <taxon>Cellulosilyticum</taxon>
    </lineage>
</organism>
<proteinExistence type="predicted"/>
<gene>
    <name evidence="8" type="primary">yjeM</name>
    <name evidence="8" type="ORF">H9872_01710</name>
</gene>
<keyword evidence="2" id="KW-0813">Transport</keyword>
<protein>
    <submittedName>
        <fullName evidence="8">Glutamate/gamma-aminobutyrate family transporter YjeM</fullName>
    </submittedName>
</protein>
<dbReference type="AlphaFoldDB" id="A0A9E2NJS7"/>
<feature type="transmembrane region" description="Helical" evidence="7">
    <location>
        <begin position="40"/>
        <end position="63"/>
    </location>
</feature>
<dbReference type="EMBL" id="JAHLFQ010000030">
    <property type="protein sequence ID" value="MBU3803462.1"/>
    <property type="molecule type" value="Genomic_DNA"/>
</dbReference>
<feature type="transmembrane region" description="Helical" evidence="7">
    <location>
        <begin position="163"/>
        <end position="185"/>
    </location>
</feature>
<feature type="transmembrane region" description="Helical" evidence="7">
    <location>
        <begin position="252"/>
        <end position="276"/>
    </location>
</feature>
<keyword evidence="3" id="KW-1003">Cell membrane</keyword>
<feature type="transmembrane region" description="Helical" evidence="7">
    <location>
        <begin position="442"/>
        <end position="461"/>
    </location>
</feature>
<reference evidence="8" key="1">
    <citation type="journal article" date="2021" name="PeerJ">
        <title>Extensive microbial diversity within the chicken gut microbiome revealed by metagenomics and culture.</title>
        <authorList>
            <person name="Gilroy R."/>
            <person name="Ravi A."/>
            <person name="Getino M."/>
            <person name="Pursley I."/>
            <person name="Horton D.L."/>
            <person name="Alikhan N.F."/>
            <person name="Baker D."/>
            <person name="Gharbi K."/>
            <person name="Hall N."/>
            <person name="Watson M."/>
            <person name="Adriaenssens E.M."/>
            <person name="Foster-Nyarko E."/>
            <person name="Jarju S."/>
            <person name="Secka A."/>
            <person name="Antonio M."/>
            <person name="Oren A."/>
            <person name="Chaudhuri R.R."/>
            <person name="La Ragione R."/>
            <person name="Hildebrand F."/>
            <person name="Pallen M.J."/>
        </authorList>
    </citation>
    <scope>NUCLEOTIDE SEQUENCE</scope>
    <source>
        <strain evidence="8">B5-657</strain>
    </source>
</reference>
<keyword evidence="6 7" id="KW-0472">Membrane</keyword>
<evidence type="ECO:0000256" key="7">
    <source>
        <dbReference type="SAM" id="Phobius"/>
    </source>
</evidence>
<evidence type="ECO:0000256" key="4">
    <source>
        <dbReference type="ARBA" id="ARBA00022692"/>
    </source>
</evidence>
<evidence type="ECO:0000256" key="3">
    <source>
        <dbReference type="ARBA" id="ARBA00022475"/>
    </source>
</evidence>
<name>A0A9E2NJS7_9FIRM</name>
<feature type="transmembrane region" description="Helical" evidence="7">
    <location>
        <begin position="131"/>
        <end position="151"/>
    </location>
</feature>
<feature type="transmembrane region" description="Helical" evidence="7">
    <location>
        <begin position="210"/>
        <end position="231"/>
    </location>
</feature>
<evidence type="ECO:0000313" key="8">
    <source>
        <dbReference type="EMBL" id="MBU3803462.1"/>
    </source>
</evidence>
<dbReference type="InterPro" id="IPR050367">
    <property type="entry name" value="APC_superfamily"/>
</dbReference>
<dbReference type="Proteomes" id="UP000824229">
    <property type="component" value="Unassembled WGS sequence"/>
</dbReference>
<keyword evidence="4 7" id="KW-0812">Transmembrane</keyword>
<accession>A0A9E2NJS7</accession>
<dbReference type="NCBIfam" id="NF011775">
    <property type="entry name" value="PRK15238.1"/>
    <property type="match status" value="1"/>
</dbReference>
<evidence type="ECO:0000256" key="6">
    <source>
        <dbReference type="ARBA" id="ARBA00023136"/>
    </source>
</evidence>
<evidence type="ECO:0000313" key="9">
    <source>
        <dbReference type="Proteomes" id="UP000824229"/>
    </source>
</evidence>
<sequence>MSEQTEKKLTLVSLVLMIFTSVYGFANMPRAFYLMGYGAIPWYILGAITFFLPYAFMMAEYGAAFKKEKGGIFSWMEASVGPKYAFIGTFMWYASYLVWQVNVSSTIWIPLSNAIFGEDRTGSLSLLGLNSTQTLGILGVIWIMIVTFISSKGISAIKKVTSVGGSAITLLNILLIGGGLLILALRGGDFAEPIISTDSTINIFTSPNPAYQSMISIFSFFTYAIFAYGGIEAVGGLVDQTNKAEVTFPKGVAISAIIISIGYSIGIFSIGCFTNWQEILSAENVNTANVTYIVMRNLGYNLGLVLGTSTNTALIIGRIFARITGLAMFLALTGAFFTLIYAPLKQLIEGTPQHLLSDKITALNHNMPVKAMILQGIVVAILILLVSFGGDNASAFFNKLVTMTNVAMTIPYMFLSIAFIFFKKKENIHKPFEVYKSHRTALIATIVVTFFIGIANLFTIIEPAIHNKLSDTLFAGGGPILFAIIAYLLYWRYENHYLKK</sequence>
<comment type="caution">
    <text evidence="8">The sequence shown here is derived from an EMBL/GenBank/DDBJ whole genome shotgun (WGS) entry which is preliminary data.</text>
</comment>
<reference evidence="8" key="2">
    <citation type="submission" date="2021-04" db="EMBL/GenBank/DDBJ databases">
        <authorList>
            <person name="Gilroy R."/>
        </authorList>
    </citation>
    <scope>NUCLEOTIDE SEQUENCE</scope>
    <source>
        <strain evidence="8">B5-657</strain>
    </source>
</reference>
<dbReference type="GO" id="GO:0005886">
    <property type="term" value="C:plasma membrane"/>
    <property type="evidence" value="ECO:0007669"/>
    <property type="project" value="UniProtKB-SubCell"/>
</dbReference>
<feature type="transmembrane region" description="Helical" evidence="7">
    <location>
        <begin position="400"/>
        <end position="422"/>
    </location>
</feature>